<dbReference type="AlphaFoldDB" id="A0A9N9SIZ1"/>
<evidence type="ECO:0000313" key="2">
    <source>
        <dbReference type="EMBL" id="CAG9824793.1"/>
    </source>
</evidence>
<dbReference type="GO" id="GO:0004497">
    <property type="term" value="F:monooxygenase activity"/>
    <property type="evidence" value="ECO:0007669"/>
    <property type="project" value="UniProtKB-KW"/>
</dbReference>
<keyword evidence="1" id="KW-0560">Oxidoreductase</keyword>
<proteinExistence type="predicted"/>
<dbReference type="GO" id="GO:0020037">
    <property type="term" value="F:heme binding"/>
    <property type="evidence" value="ECO:0007669"/>
    <property type="project" value="InterPro"/>
</dbReference>
<organism evidence="2 3">
    <name type="scientific">Phaedon cochleariae</name>
    <name type="common">Mustard beetle</name>
    <dbReference type="NCBI Taxonomy" id="80249"/>
    <lineage>
        <taxon>Eukaryota</taxon>
        <taxon>Metazoa</taxon>
        <taxon>Ecdysozoa</taxon>
        <taxon>Arthropoda</taxon>
        <taxon>Hexapoda</taxon>
        <taxon>Insecta</taxon>
        <taxon>Pterygota</taxon>
        <taxon>Neoptera</taxon>
        <taxon>Endopterygota</taxon>
        <taxon>Coleoptera</taxon>
        <taxon>Polyphaga</taxon>
        <taxon>Cucujiformia</taxon>
        <taxon>Chrysomeloidea</taxon>
        <taxon>Chrysomelidae</taxon>
        <taxon>Chrysomelinae</taxon>
        <taxon>Chrysomelini</taxon>
        <taxon>Phaedon</taxon>
    </lineage>
</organism>
<dbReference type="OrthoDB" id="1055148at2759"/>
<evidence type="ECO:0008006" key="4">
    <source>
        <dbReference type="Google" id="ProtNLM"/>
    </source>
</evidence>
<gene>
    <name evidence="2" type="ORF">PHAECO_LOCUS11569</name>
</gene>
<dbReference type="Gene3D" id="1.10.630.10">
    <property type="entry name" value="Cytochrome P450"/>
    <property type="match status" value="1"/>
</dbReference>
<dbReference type="EMBL" id="OU896714">
    <property type="protein sequence ID" value="CAG9824793.1"/>
    <property type="molecule type" value="Genomic_DNA"/>
</dbReference>
<evidence type="ECO:0000256" key="1">
    <source>
        <dbReference type="ARBA" id="ARBA00023033"/>
    </source>
</evidence>
<name>A0A9N9SIZ1_PHACE</name>
<dbReference type="SUPFAM" id="SSF48264">
    <property type="entry name" value="Cytochrome P450"/>
    <property type="match status" value="1"/>
</dbReference>
<reference evidence="2" key="2">
    <citation type="submission" date="2022-10" db="EMBL/GenBank/DDBJ databases">
        <authorList>
            <consortium name="ENA_rothamsted_submissions"/>
            <consortium name="culmorum"/>
            <person name="King R."/>
        </authorList>
    </citation>
    <scope>NUCLEOTIDE SEQUENCE</scope>
</reference>
<sequence>MVEDEAQELVEHIYKTIHHNDSAVFNVPTLFNVHILNSLWRMLAGVRYGAEDNRMRELQGILNELFRSISMVGTTFSHFPILR</sequence>
<protein>
    <recommendedName>
        <fullName evidence="4">Cytochrome P450</fullName>
    </recommendedName>
</protein>
<accession>A0A9N9SIZ1</accession>
<dbReference type="Proteomes" id="UP001153737">
    <property type="component" value="Chromosome 8"/>
</dbReference>
<reference evidence="2" key="1">
    <citation type="submission" date="2022-01" db="EMBL/GenBank/DDBJ databases">
        <authorList>
            <person name="King R."/>
        </authorList>
    </citation>
    <scope>NUCLEOTIDE SEQUENCE</scope>
</reference>
<dbReference type="InterPro" id="IPR036396">
    <property type="entry name" value="Cyt_P450_sf"/>
</dbReference>
<dbReference type="GO" id="GO:0016705">
    <property type="term" value="F:oxidoreductase activity, acting on paired donors, with incorporation or reduction of molecular oxygen"/>
    <property type="evidence" value="ECO:0007669"/>
    <property type="project" value="InterPro"/>
</dbReference>
<keyword evidence="3" id="KW-1185">Reference proteome</keyword>
<dbReference type="GO" id="GO:0005506">
    <property type="term" value="F:iron ion binding"/>
    <property type="evidence" value="ECO:0007669"/>
    <property type="project" value="InterPro"/>
</dbReference>
<keyword evidence="1" id="KW-0503">Monooxygenase</keyword>
<evidence type="ECO:0000313" key="3">
    <source>
        <dbReference type="Proteomes" id="UP001153737"/>
    </source>
</evidence>